<dbReference type="GO" id="GO:0051205">
    <property type="term" value="P:protein insertion into membrane"/>
    <property type="evidence" value="ECO:0007669"/>
    <property type="project" value="TreeGrafter"/>
</dbReference>
<dbReference type="SMART" id="SM01328">
    <property type="entry name" value="zf-3CxxC"/>
    <property type="match status" value="1"/>
</dbReference>
<evidence type="ECO:0000256" key="2">
    <source>
        <dbReference type="ARBA" id="ARBA00022692"/>
    </source>
</evidence>
<dbReference type="GO" id="GO:0031849">
    <property type="term" value="F:olfactory receptor binding"/>
    <property type="evidence" value="ECO:0007669"/>
    <property type="project" value="TreeGrafter"/>
</dbReference>
<dbReference type="Pfam" id="PF13695">
    <property type="entry name" value="Zn_ribbon_3CxxC"/>
    <property type="match status" value="1"/>
</dbReference>
<evidence type="ECO:0000313" key="12">
    <source>
        <dbReference type="Proteomes" id="UP000677228"/>
    </source>
</evidence>
<comment type="caution">
    <text evidence="10">The sequence shown here is derived from an EMBL/GenBank/DDBJ whole genome shotgun (WGS) entry which is preliminary data.</text>
</comment>
<evidence type="ECO:0000256" key="1">
    <source>
        <dbReference type="ARBA" id="ARBA00004167"/>
    </source>
</evidence>
<evidence type="ECO:0000256" key="3">
    <source>
        <dbReference type="ARBA" id="ARBA00022723"/>
    </source>
</evidence>
<feature type="region of interest" description="Disordered" evidence="8">
    <location>
        <begin position="214"/>
        <end position="277"/>
    </location>
</feature>
<keyword evidence="7" id="KW-0472">Membrane</keyword>
<dbReference type="Proteomes" id="UP000682733">
    <property type="component" value="Unassembled WGS sequence"/>
</dbReference>
<comment type="subcellular location">
    <subcellularLocation>
        <location evidence="1">Membrane</location>
        <topology evidence="1">Single-pass membrane protein</topology>
    </subcellularLocation>
</comment>
<dbReference type="PANTHER" id="PTHR14402">
    <property type="entry name" value="RECEPTOR TRANSPORTING PROTEIN"/>
    <property type="match status" value="1"/>
</dbReference>
<dbReference type="EMBL" id="CAJOBA010001249">
    <property type="protein sequence ID" value="CAF3584931.1"/>
    <property type="molecule type" value="Genomic_DNA"/>
</dbReference>
<evidence type="ECO:0000256" key="5">
    <source>
        <dbReference type="ARBA" id="ARBA00022833"/>
    </source>
</evidence>
<dbReference type="GO" id="GO:0006612">
    <property type="term" value="P:protein targeting to membrane"/>
    <property type="evidence" value="ECO:0007669"/>
    <property type="project" value="TreeGrafter"/>
</dbReference>
<dbReference type="InterPro" id="IPR027377">
    <property type="entry name" value="ZAR1/RTP1-5-like_Znf-3CxxC"/>
</dbReference>
<dbReference type="Proteomes" id="UP000677228">
    <property type="component" value="Unassembled WGS sequence"/>
</dbReference>
<organism evidence="10 12">
    <name type="scientific">Didymodactylos carnosus</name>
    <dbReference type="NCBI Taxonomy" id="1234261"/>
    <lineage>
        <taxon>Eukaryota</taxon>
        <taxon>Metazoa</taxon>
        <taxon>Spiralia</taxon>
        <taxon>Gnathifera</taxon>
        <taxon>Rotifera</taxon>
        <taxon>Eurotatoria</taxon>
        <taxon>Bdelloidea</taxon>
        <taxon>Philodinida</taxon>
        <taxon>Philodinidae</taxon>
        <taxon>Didymodactylos</taxon>
    </lineage>
</organism>
<keyword evidence="5" id="KW-0862">Zinc</keyword>
<evidence type="ECO:0000313" key="11">
    <source>
        <dbReference type="EMBL" id="CAF3584931.1"/>
    </source>
</evidence>
<dbReference type="InterPro" id="IPR026096">
    <property type="entry name" value="R-trans_p"/>
</dbReference>
<sequence>MSFIEFLDCFGDVFSDLNDPWELKLMELVKIKKWLIKQHHGPVDFHCDKCERRWDSGHASVLFLYKLLNKFNRKNKPIGVVKMKILGQKCIKCRWSALYHPAEFSPDEVLRAIKSLRTKVVEKFYKDPSPRESKEKENQEEWKATLLHVTGLCEACQLGFCQAQPFTVQKHRRATKQQGKAVTLSTRNDYFGKEWWFDPCINQQFMWFVPYGASPPTSKPKRRRKKPQQSNHSTEPVEPAPEKEEQVKNRRRRRNRRFRKTAEEQNDKLNNAGNFEN</sequence>
<proteinExistence type="predicted"/>
<accession>A0A8S2CZA8</accession>
<keyword evidence="2" id="KW-0812">Transmembrane</keyword>
<evidence type="ECO:0000256" key="7">
    <source>
        <dbReference type="ARBA" id="ARBA00023136"/>
    </source>
</evidence>
<protein>
    <recommendedName>
        <fullName evidence="9">3CxxC-type domain-containing protein</fullName>
    </recommendedName>
</protein>
<evidence type="ECO:0000256" key="8">
    <source>
        <dbReference type="SAM" id="MobiDB-lite"/>
    </source>
</evidence>
<dbReference type="GO" id="GO:0016020">
    <property type="term" value="C:membrane"/>
    <property type="evidence" value="ECO:0007669"/>
    <property type="project" value="UniProtKB-SubCell"/>
</dbReference>
<dbReference type="EMBL" id="CAJNOK010001249">
    <property type="protein sequence ID" value="CAF0801567.1"/>
    <property type="molecule type" value="Genomic_DNA"/>
</dbReference>
<dbReference type="GO" id="GO:0008270">
    <property type="term" value="F:zinc ion binding"/>
    <property type="evidence" value="ECO:0007669"/>
    <property type="project" value="UniProtKB-KW"/>
</dbReference>
<evidence type="ECO:0000256" key="6">
    <source>
        <dbReference type="ARBA" id="ARBA00022989"/>
    </source>
</evidence>
<keyword evidence="6" id="KW-1133">Transmembrane helix</keyword>
<evidence type="ECO:0000313" key="10">
    <source>
        <dbReference type="EMBL" id="CAF0801567.1"/>
    </source>
</evidence>
<dbReference type="PANTHER" id="PTHR14402:SF10">
    <property type="entry name" value="3CXXC-TYPE DOMAIN-CONTAINING PROTEIN"/>
    <property type="match status" value="1"/>
</dbReference>
<keyword evidence="4" id="KW-0863">Zinc-finger</keyword>
<gene>
    <name evidence="10" type="ORF">OVA965_LOCUS4673</name>
    <name evidence="11" type="ORF">TMI583_LOCUS4671</name>
</gene>
<reference evidence="10" key="1">
    <citation type="submission" date="2021-02" db="EMBL/GenBank/DDBJ databases">
        <authorList>
            <person name="Nowell W R."/>
        </authorList>
    </citation>
    <scope>NUCLEOTIDE SEQUENCE</scope>
</reference>
<dbReference type="AlphaFoldDB" id="A0A8S2CZA8"/>
<feature type="domain" description="3CxxC-type" evidence="9">
    <location>
        <begin position="40"/>
        <end position="159"/>
    </location>
</feature>
<feature type="compositionally biased region" description="Basic residues" evidence="8">
    <location>
        <begin position="249"/>
        <end position="259"/>
    </location>
</feature>
<keyword evidence="3" id="KW-0479">Metal-binding</keyword>
<name>A0A8S2CZA8_9BILA</name>
<evidence type="ECO:0000259" key="9">
    <source>
        <dbReference type="SMART" id="SM01328"/>
    </source>
</evidence>
<feature type="compositionally biased region" description="Polar residues" evidence="8">
    <location>
        <begin position="268"/>
        <end position="277"/>
    </location>
</feature>
<evidence type="ECO:0000256" key="4">
    <source>
        <dbReference type="ARBA" id="ARBA00022771"/>
    </source>
</evidence>